<reference evidence="2 3" key="1">
    <citation type="submission" date="2019-05" db="EMBL/GenBank/DDBJ databases">
        <title>Another draft genome of Portunus trituberculatus and its Hox gene families provides insights of decapod evolution.</title>
        <authorList>
            <person name="Jeong J.-H."/>
            <person name="Song I."/>
            <person name="Kim S."/>
            <person name="Choi T."/>
            <person name="Kim D."/>
            <person name="Ryu S."/>
            <person name="Kim W."/>
        </authorList>
    </citation>
    <scope>NUCLEOTIDE SEQUENCE [LARGE SCALE GENOMIC DNA]</scope>
    <source>
        <tissue evidence="2">Muscle</tissue>
    </source>
</reference>
<dbReference type="AlphaFoldDB" id="A0A5B7HFU3"/>
<dbReference type="EMBL" id="VSRR010027385">
    <property type="protein sequence ID" value="MPC68157.1"/>
    <property type="molecule type" value="Genomic_DNA"/>
</dbReference>
<sequence length="74" mass="8394">MMVLAAAAEAGGRSRVPCCRPAWARGKAGGREAWEGRRGGRAVGTEEEEEEEEEEERREEEEEEEQEEEREEEG</sequence>
<gene>
    <name evidence="2" type="ORF">E2C01_062354</name>
</gene>
<protein>
    <submittedName>
        <fullName evidence="2">Uncharacterized protein</fullName>
    </submittedName>
</protein>
<organism evidence="2 3">
    <name type="scientific">Portunus trituberculatus</name>
    <name type="common">Swimming crab</name>
    <name type="synonym">Neptunus trituberculatus</name>
    <dbReference type="NCBI Taxonomy" id="210409"/>
    <lineage>
        <taxon>Eukaryota</taxon>
        <taxon>Metazoa</taxon>
        <taxon>Ecdysozoa</taxon>
        <taxon>Arthropoda</taxon>
        <taxon>Crustacea</taxon>
        <taxon>Multicrustacea</taxon>
        <taxon>Malacostraca</taxon>
        <taxon>Eumalacostraca</taxon>
        <taxon>Eucarida</taxon>
        <taxon>Decapoda</taxon>
        <taxon>Pleocyemata</taxon>
        <taxon>Brachyura</taxon>
        <taxon>Eubrachyura</taxon>
        <taxon>Portunoidea</taxon>
        <taxon>Portunidae</taxon>
        <taxon>Portuninae</taxon>
        <taxon>Portunus</taxon>
    </lineage>
</organism>
<feature type="compositionally biased region" description="Basic and acidic residues" evidence="1">
    <location>
        <begin position="29"/>
        <end position="38"/>
    </location>
</feature>
<dbReference type="Proteomes" id="UP000324222">
    <property type="component" value="Unassembled WGS sequence"/>
</dbReference>
<name>A0A5B7HFU3_PORTR</name>
<keyword evidence="3" id="KW-1185">Reference proteome</keyword>
<proteinExistence type="predicted"/>
<feature type="region of interest" description="Disordered" evidence="1">
    <location>
        <begin position="1"/>
        <end position="74"/>
    </location>
</feature>
<evidence type="ECO:0000313" key="3">
    <source>
        <dbReference type="Proteomes" id="UP000324222"/>
    </source>
</evidence>
<feature type="compositionally biased region" description="Acidic residues" evidence="1">
    <location>
        <begin position="45"/>
        <end position="74"/>
    </location>
</feature>
<comment type="caution">
    <text evidence="2">The sequence shown here is derived from an EMBL/GenBank/DDBJ whole genome shotgun (WGS) entry which is preliminary data.</text>
</comment>
<evidence type="ECO:0000313" key="2">
    <source>
        <dbReference type="EMBL" id="MPC68157.1"/>
    </source>
</evidence>
<evidence type="ECO:0000256" key="1">
    <source>
        <dbReference type="SAM" id="MobiDB-lite"/>
    </source>
</evidence>
<accession>A0A5B7HFU3</accession>